<evidence type="ECO:0000313" key="11">
    <source>
        <dbReference type="Proteomes" id="UP001629113"/>
    </source>
</evidence>
<dbReference type="CDD" id="cd00250">
    <property type="entry name" value="CAS_like"/>
    <property type="match status" value="1"/>
</dbReference>
<dbReference type="Gene3D" id="3.30.2020.30">
    <property type="match status" value="1"/>
</dbReference>
<protein>
    <submittedName>
        <fullName evidence="10">TfdA family Taurine catabolism dioxygenase TauD</fullName>
    </submittedName>
</protein>
<evidence type="ECO:0000259" key="8">
    <source>
        <dbReference type="Pfam" id="PF02668"/>
    </source>
</evidence>
<name>A0ABR4P5W0_9HELO</name>
<dbReference type="PANTHER" id="PTHR10696">
    <property type="entry name" value="GAMMA-BUTYROBETAINE HYDROXYLASE-RELATED"/>
    <property type="match status" value="1"/>
</dbReference>
<dbReference type="Pfam" id="PF02668">
    <property type="entry name" value="TauD"/>
    <property type="match status" value="1"/>
</dbReference>
<dbReference type="Proteomes" id="UP001629113">
    <property type="component" value="Unassembled WGS sequence"/>
</dbReference>
<sequence>MLSRPTPRVLAFSRGRLFSRCHAFRSSQLPNGAAPRISRTHYPTKKELDAKILPSPYPTKKKVAKILPSHLATMLELPGDSDPSVQTSWLRDACRCAQCVDPSTQQKNFQTSDIPQTIKAQVKIHGGDMEVRWEDDVKGYDDSHVSSYSAAMLASLLHPRESYTPPKLPVPWDSKSLAQDMEYFNYDDYQESLPTLHRALQQLKTHGIVIVQGTPHSELSVEKIANRIGNVKETLYGRTWDVRSVPDAKNVAYTSKNLGLHQDLLYTFLPPGFQLLHCLENSCEGGLSVFSDGFKAARQLSPRDAMTLSKNKLNFQYKNDGHDYTFPRPVLVRNLEGKLHAINWSPPFQGPSSYKSREFQAFVWPRISQALQNFASRLEDAENVFEYRLQKGDCVIFDNRRLVHGRTAFDTAGGERWLKGTYIDSDVYESKARELRKQFGNLDGGEASKTADSIGAEHADGVKGDGEDWEGDL</sequence>
<evidence type="ECO:0000256" key="5">
    <source>
        <dbReference type="ARBA" id="ARBA00023002"/>
    </source>
</evidence>
<dbReference type="SUPFAM" id="SSF51197">
    <property type="entry name" value="Clavaminate synthase-like"/>
    <property type="match status" value="1"/>
</dbReference>
<evidence type="ECO:0000256" key="2">
    <source>
        <dbReference type="ARBA" id="ARBA00008654"/>
    </source>
</evidence>
<proteinExistence type="inferred from homology"/>
<dbReference type="PANTHER" id="PTHR10696:SF25">
    <property type="entry name" value="OXIDOREDUCTASE AIM17-RELATED"/>
    <property type="match status" value="1"/>
</dbReference>
<dbReference type="EMBL" id="JBFCZG010000009">
    <property type="protein sequence ID" value="KAL3418696.1"/>
    <property type="molecule type" value="Genomic_DNA"/>
</dbReference>
<evidence type="ECO:0000256" key="6">
    <source>
        <dbReference type="ARBA" id="ARBA00023004"/>
    </source>
</evidence>
<keyword evidence="6" id="KW-0408">Iron</keyword>
<keyword evidence="11" id="KW-1185">Reference proteome</keyword>
<dbReference type="Pfam" id="PF06155">
    <property type="entry name" value="GBBH-like_N"/>
    <property type="match status" value="1"/>
</dbReference>
<keyword evidence="3" id="KW-0479">Metal-binding</keyword>
<comment type="similarity">
    <text evidence="2">Belongs to the gamma-BBH/TMLD family.</text>
</comment>
<dbReference type="InterPro" id="IPR038492">
    <property type="entry name" value="GBBH-like_N_sf"/>
</dbReference>
<keyword evidence="5" id="KW-0560">Oxidoreductase</keyword>
<organism evidence="10 11">
    <name type="scientific">Phlyctema vagabunda</name>
    <dbReference type="NCBI Taxonomy" id="108571"/>
    <lineage>
        <taxon>Eukaryota</taxon>
        <taxon>Fungi</taxon>
        <taxon>Dikarya</taxon>
        <taxon>Ascomycota</taxon>
        <taxon>Pezizomycotina</taxon>
        <taxon>Leotiomycetes</taxon>
        <taxon>Helotiales</taxon>
        <taxon>Dermateaceae</taxon>
        <taxon>Phlyctema</taxon>
    </lineage>
</organism>
<comment type="caution">
    <text evidence="10">The sequence shown here is derived from an EMBL/GenBank/DDBJ whole genome shotgun (WGS) entry which is preliminary data.</text>
</comment>
<dbReference type="InterPro" id="IPR050411">
    <property type="entry name" value="AlphaKG_dependent_hydroxylases"/>
</dbReference>
<evidence type="ECO:0000259" key="9">
    <source>
        <dbReference type="Pfam" id="PF06155"/>
    </source>
</evidence>
<dbReference type="InterPro" id="IPR042098">
    <property type="entry name" value="TauD-like_sf"/>
</dbReference>
<keyword evidence="4 10" id="KW-0223">Dioxygenase</keyword>
<accession>A0ABR4P5W0</accession>
<feature type="region of interest" description="Disordered" evidence="7">
    <location>
        <begin position="441"/>
        <end position="473"/>
    </location>
</feature>
<evidence type="ECO:0000256" key="3">
    <source>
        <dbReference type="ARBA" id="ARBA00022723"/>
    </source>
</evidence>
<evidence type="ECO:0000313" key="10">
    <source>
        <dbReference type="EMBL" id="KAL3418696.1"/>
    </source>
</evidence>
<reference evidence="10 11" key="1">
    <citation type="submission" date="2024-06" db="EMBL/GenBank/DDBJ databases">
        <title>Complete genome of Phlyctema vagabunda strain 19-DSS-EL-015.</title>
        <authorList>
            <person name="Fiorenzani C."/>
        </authorList>
    </citation>
    <scope>NUCLEOTIDE SEQUENCE [LARGE SCALE GENOMIC DNA]</scope>
    <source>
        <strain evidence="10 11">19-DSS-EL-015</strain>
    </source>
</reference>
<dbReference type="InterPro" id="IPR003819">
    <property type="entry name" value="TauD/TfdA-like"/>
</dbReference>
<comment type="cofactor">
    <cofactor evidence="1">
        <name>Fe(2+)</name>
        <dbReference type="ChEBI" id="CHEBI:29033"/>
    </cofactor>
</comment>
<feature type="domain" description="TauD/TfdA-like" evidence="8">
    <location>
        <begin position="183"/>
        <end position="422"/>
    </location>
</feature>
<evidence type="ECO:0000256" key="1">
    <source>
        <dbReference type="ARBA" id="ARBA00001954"/>
    </source>
</evidence>
<feature type="domain" description="Gamma-butyrobetaine hydroxylase-like N-terminal" evidence="9">
    <location>
        <begin position="84"/>
        <end position="152"/>
    </location>
</feature>
<feature type="compositionally biased region" description="Basic and acidic residues" evidence="7">
    <location>
        <begin position="455"/>
        <end position="466"/>
    </location>
</feature>
<dbReference type="GO" id="GO:0051213">
    <property type="term" value="F:dioxygenase activity"/>
    <property type="evidence" value="ECO:0007669"/>
    <property type="project" value="UniProtKB-KW"/>
</dbReference>
<dbReference type="InterPro" id="IPR010376">
    <property type="entry name" value="GBBH-like_N"/>
</dbReference>
<dbReference type="Gene3D" id="3.60.130.10">
    <property type="entry name" value="Clavaminate synthase-like"/>
    <property type="match status" value="1"/>
</dbReference>
<evidence type="ECO:0000256" key="4">
    <source>
        <dbReference type="ARBA" id="ARBA00022964"/>
    </source>
</evidence>
<gene>
    <name evidence="10" type="ORF">PVAG01_10412</name>
</gene>
<evidence type="ECO:0000256" key="7">
    <source>
        <dbReference type="SAM" id="MobiDB-lite"/>
    </source>
</evidence>